<evidence type="ECO:0000313" key="2">
    <source>
        <dbReference type="Proteomes" id="UP000785679"/>
    </source>
</evidence>
<comment type="caution">
    <text evidence="1">The sequence shown here is derived from an EMBL/GenBank/DDBJ whole genome shotgun (WGS) entry which is preliminary data.</text>
</comment>
<keyword evidence="2" id="KW-1185">Reference proteome</keyword>
<gene>
    <name evidence="1" type="ORF">FGO68_gene3374</name>
</gene>
<organism evidence="1 2">
    <name type="scientific">Halteria grandinella</name>
    <dbReference type="NCBI Taxonomy" id="5974"/>
    <lineage>
        <taxon>Eukaryota</taxon>
        <taxon>Sar</taxon>
        <taxon>Alveolata</taxon>
        <taxon>Ciliophora</taxon>
        <taxon>Intramacronucleata</taxon>
        <taxon>Spirotrichea</taxon>
        <taxon>Stichotrichia</taxon>
        <taxon>Sporadotrichida</taxon>
        <taxon>Halteriidae</taxon>
        <taxon>Halteria</taxon>
    </lineage>
</organism>
<sequence length="77" mass="8751">MSAIKRTQSLQDNQGGSNKCRIQFCRQLAFSLSVGDIEIHVKTSKESISFILIYSHYNSLNIFPLISQISFIKLSQQ</sequence>
<protein>
    <submittedName>
        <fullName evidence="1">Uncharacterized protein</fullName>
    </submittedName>
</protein>
<dbReference type="AlphaFoldDB" id="A0A8J8NX81"/>
<name>A0A8J8NX81_HALGN</name>
<reference evidence="1" key="1">
    <citation type="submission" date="2019-06" db="EMBL/GenBank/DDBJ databases">
        <authorList>
            <person name="Zheng W."/>
        </authorList>
    </citation>
    <scope>NUCLEOTIDE SEQUENCE</scope>
    <source>
        <strain evidence="1">QDHG01</strain>
    </source>
</reference>
<accession>A0A8J8NX81</accession>
<evidence type="ECO:0000313" key="1">
    <source>
        <dbReference type="EMBL" id="TNV83692.1"/>
    </source>
</evidence>
<proteinExistence type="predicted"/>
<dbReference type="Proteomes" id="UP000785679">
    <property type="component" value="Unassembled WGS sequence"/>
</dbReference>
<dbReference type="EMBL" id="RRYP01003554">
    <property type="protein sequence ID" value="TNV83692.1"/>
    <property type="molecule type" value="Genomic_DNA"/>
</dbReference>